<dbReference type="Proteomes" id="UP001519418">
    <property type="component" value="Unassembled WGS sequence"/>
</dbReference>
<proteinExistence type="predicted"/>
<accession>A0ABS5QSI9</accession>
<organism evidence="2 3">
    <name type="scientific">Fructobacillus papyriferae</name>
    <dbReference type="NCBI Taxonomy" id="2713171"/>
    <lineage>
        <taxon>Bacteria</taxon>
        <taxon>Bacillati</taxon>
        <taxon>Bacillota</taxon>
        <taxon>Bacilli</taxon>
        <taxon>Lactobacillales</taxon>
        <taxon>Lactobacillaceae</taxon>
        <taxon>Fructobacillus</taxon>
    </lineage>
</organism>
<protein>
    <submittedName>
        <fullName evidence="2">DUF4811 domain-containing protein</fullName>
    </submittedName>
</protein>
<sequence>MIIWIIAAFVLLTFLSLFMIPKAWLRYLLTALFGGLTVVSVALLTANMDSHFGMEKTTTTTTKQVYAMTPEQSPIKAVTSKKIGRDNAVLVYKDQPSDKEAKAHFAPDTKNMVATSKIRSSAEKTNTSSAQVKTVITNWTYKSDFWEFLFAHKNDDNTVSVRHHLQVPENWQIIEK</sequence>
<gene>
    <name evidence="2" type="ORF">G6R27_04455</name>
</gene>
<keyword evidence="1" id="KW-0812">Transmembrane</keyword>
<feature type="transmembrane region" description="Helical" evidence="1">
    <location>
        <begin position="27"/>
        <end position="46"/>
    </location>
</feature>
<keyword evidence="3" id="KW-1185">Reference proteome</keyword>
<dbReference type="InterPro" id="IPR032083">
    <property type="entry name" value="DUF4811"/>
</dbReference>
<name>A0ABS5QSI9_9LACO</name>
<keyword evidence="1" id="KW-1133">Transmembrane helix</keyword>
<dbReference type="Pfam" id="PF16069">
    <property type="entry name" value="DUF4811"/>
    <property type="match status" value="1"/>
</dbReference>
<reference evidence="2 3" key="1">
    <citation type="submission" date="2020-02" db="EMBL/GenBank/DDBJ databases">
        <title>Fructobacillus sp. isolated from paper mulberry of Taiwan.</title>
        <authorList>
            <person name="Lin S.-T."/>
        </authorList>
    </citation>
    <scope>NUCLEOTIDE SEQUENCE [LARGE SCALE GENOMIC DNA]</scope>
    <source>
        <strain evidence="2 3">M1-10</strain>
    </source>
</reference>
<dbReference type="EMBL" id="JAAMFI010000002">
    <property type="protein sequence ID" value="MBS9335279.1"/>
    <property type="molecule type" value="Genomic_DNA"/>
</dbReference>
<dbReference type="RefSeq" id="WP_213819871.1">
    <property type="nucleotide sequence ID" value="NZ_JAAMFI010000002.1"/>
</dbReference>
<evidence type="ECO:0000313" key="3">
    <source>
        <dbReference type="Proteomes" id="UP001519418"/>
    </source>
</evidence>
<comment type="caution">
    <text evidence="2">The sequence shown here is derived from an EMBL/GenBank/DDBJ whole genome shotgun (WGS) entry which is preliminary data.</text>
</comment>
<evidence type="ECO:0000256" key="1">
    <source>
        <dbReference type="SAM" id="Phobius"/>
    </source>
</evidence>
<keyword evidence="1" id="KW-0472">Membrane</keyword>
<evidence type="ECO:0000313" key="2">
    <source>
        <dbReference type="EMBL" id="MBS9335279.1"/>
    </source>
</evidence>